<dbReference type="Pfam" id="PF00134">
    <property type="entry name" value="Cyclin_N"/>
    <property type="match status" value="1"/>
</dbReference>
<dbReference type="GeneTree" id="ENSGT00940000155180"/>
<dbReference type="InterPro" id="IPR006671">
    <property type="entry name" value="Cyclin_N"/>
</dbReference>
<evidence type="ECO:0000256" key="4">
    <source>
        <dbReference type="RuleBase" id="RU000383"/>
    </source>
</evidence>
<protein>
    <recommendedName>
        <fullName evidence="10">Cyclin D3</fullName>
    </recommendedName>
</protein>
<feature type="compositionally biased region" description="Polar residues" evidence="5">
    <location>
        <begin position="1"/>
        <end position="18"/>
    </location>
</feature>
<feature type="region of interest" description="Disordered" evidence="5">
    <location>
        <begin position="1"/>
        <end position="29"/>
    </location>
</feature>
<reference evidence="8 9" key="1">
    <citation type="submission" date="2020-06" db="EMBL/GenBank/DDBJ databases">
        <authorList>
            <consortium name="Wellcome Sanger Institute Data Sharing"/>
        </authorList>
    </citation>
    <scope>NUCLEOTIDE SEQUENCE [LARGE SCALE GENOMIC DNA]</scope>
</reference>
<accession>A0AAY4C6T9</accession>
<evidence type="ECO:0000256" key="5">
    <source>
        <dbReference type="SAM" id="MobiDB-lite"/>
    </source>
</evidence>
<dbReference type="InterPro" id="IPR048258">
    <property type="entry name" value="Cyclins_cyclin-box"/>
</dbReference>
<gene>
    <name evidence="8" type="primary">CCND3</name>
</gene>
<evidence type="ECO:0000256" key="2">
    <source>
        <dbReference type="ARBA" id="ARBA00023127"/>
    </source>
</evidence>
<keyword evidence="1" id="KW-0132">Cell division</keyword>
<dbReference type="PROSITE" id="PS00292">
    <property type="entry name" value="CYCLINS"/>
    <property type="match status" value="1"/>
</dbReference>
<feature type="domain" description="Cyclin C-terminal" evidence="7">
    <location>
        <begin position="167"/>
        <end position="285"/>
    </location>
</feature>
<sequence>MELQCNENAVFTSPGSSSEPDRCRNRASRDPVLTGDRRLWQNLVTLEKAHQTSDSYFGSVQTDINPHMRRLLTEWMLQVCEEQKCEEEVFPLAVNYLDRYLMRHPAQRGTLQLLGAVCMFLASKLREMVPLSATKLCIYTDYAVSVPQILQWEVVVASRLGWDLATVLPSDFLEPILSGLPMVPRGLRVLRRHVHSYVALAATETTFLAFPPSTLACAGVALAIRRLGLLEDGLTCDALTQLMAAALETDLASLRCCFRRLESALNLSLPPGSRSGRDVTLSPFCLARTDVEPRRS</sequence>
<evidence type="ECO:0008006" key="10">
    <source>
        <dbReference type="Google" id="ProtNLM"/>
    </source>
</evidence>
<dbReference type="Pfam" id="PF02984">
    <property type="entry name" value="Cyclin_C"/>
    <property type="match status" value="1"/>
</dbReference>
<dbReference type="FunFam" id="1.10.472.10:FF:000003">
    <property type="entry name" value="G1/S-specific cyclin-D2"/>
    <property type="match status" value="1"/>
</dbReference>
<dbReference type="InterPro" id="IPR013763">
    <property type="entry name" value="Cyclin-like_dom"/>
</dbReference>
<feature type="domain" description="Cyclin-like" evidence="6">
    <location>
        <begin position="74"/>
        <end position="158"/>
    </location>
</feature>
<dbReference type="RefSeq" id="XP_028854790.1">
    <property type="nucleotide sequence ID" value="XM_028998957.1"/>
</dbReference>
<dbReference type="Ensembl" id="ENSDCDT00010035517.1">
    <property type="protein sequence ID" value="ENSDCDP00010028742.1"/>
    <property type="gene ID" value="ENSDCDG00010018147.1"/>
</dbReference>
<dbReference type="Gene3D" id="1.10.472.10">
    <property type="entry name" value="Cyclin-like"/>
    <property type="match status" value="2"/>
</dbReference>
<evidence type="ECO:0000256" key="1">
    <source>
        <dbReference type="ARBA" id="ARBA00022618"/>
    </source>
</evidence>
<dbReference type="SMART" id="SM01332">
    <property type="entry name" value="Cyclin_C"/>
    <property type="match status" value="1"/>
</dbReference>
<reference evidence="8" key="2">
    <citation type="submission" date="2025-08" db="UniProtKB">
        <authorList>
            <consortium name="Ensembl"/>
        </authorList>
    </citation>
    <scope>IDENTIFICATION</scope>
</reference>
<evidence type="ECO:0000313" key="9">
    <source>
        <dbReference type="Proteomes" id="UP000694580"/>
    </source>
</evidence>
<comment type="similarity">
    <text evidence="4">Belongs to the cyclin family.</text>
</comment>
<proteinExistence type="inferred from homology"/>
<name>A0AAY4C6T9_9TELE</name>
<evidence type="ECO:0000256" key="3">
    <source>
        <dbReference type="ARBA" id="ARBA00023306"/>
    </source>
</evidence>
<dbReference type="InterPro" id="IPR036915">
    <property type="entry name" value="Cyclin-like_sf"/>
</dbReference>
<dbReference type="SMART" id="SM00385">
    <property type="entry name" value="CYCLIN"/>
    <property type="match status" value="1"/>
</dbReference>
<keyword evidence="3" id="KW-0131">Cell cycle</keyword>
<evidence type="ECO:0000259" key="7">
    <source>
        <dbReference type="SMART" id="SM01332"/>
    </source>
</evidence>
<dbReference type="InterPro" id="IPR004367">
    <property type="entry name" value="Cyclin_C-dom"/>
</dbReference>
<dbReference type="PANTHER" id="PTHR10177">
    <property type="entry name" value="CYCLINS"/>
    <property type="match status" value="1"/>
</dbReference>
<reference evidence="8" key="3">
    <citation type="submission" date="2025-09" db="UniProtKB">
        <authorList>
            <consortium name="Ensembl"/>
        </authorList>
    </citation>
    <scope>IDENTIFICATION</scope>
</reference>
<evidence type="ECO:0000259" key="6">
    <source>
        <dbReference type="SMART" id="SM00385"/>
    </source>
</evidence>
<dbReference type="Proteomes" id="UP000694580">
    <property type="component" value="Chromosome 12"/>
</dbReference>
<keyword evidence="2 4" id="KW-0195">Cyclin</keyword>
<dbReference type="GO" id="GO:0051301">
    <property type="term" value="P:cell division"/>
    <property type="evidence" value="ECO:0007669"/>
    <property type="project" value="UniProtKB-KW"/>
</dbReference>
<dbReference type="CDD" id="cd20516">
    <property type="entry name" value="CYCLIN_CCND_rpt2"/>
    <property type="match status" value="1"/>
</dbReference>
<dbReference type="GeneID" id="114801013"/>
<evidence type="ECO:0000313" key="8">
    <source>
        <dbReference type="Ensembl" id="ENSDCDP00010028742.1"/>
    </source>
</evidence>
<organism evidence="8 9">
    <name type="scientific">Denticeps clupeoides</name>
    <name type="common">denticle herring</name>
    <dbReference type="NCBI Taxonomy" id="299321"/>
    <lineage>
        <taxon>Eukaryota</taxon>
        <taxon>Metazoa</taxon>
        <taxon>Chordata</taxon>
        <taxon>Craniata</taxon>
        <taxon>Vertebrata</taxon>
        <taxon>Euteleostomi</taxon>
        <taxon>Actinopterygii</taxon>
        <taxon>Neopterygii</taxon>
        <taxon>Teleostei</taxon>
        <taxon>Clupei</taxon>
        <taxon>Clupeiformes</taxon>
        <taxon>Denticipitoidei</taxon>
        <taxon>Denticipitidae</taxon>
        <taxon>Denticeps</taxon>
    </lineage>
</organism>
<dbReference type="SUPFAM" id="SSF47954">
    <property type="entry name" value="Cyclin-like"/>
    <property type="match status" value="2"/>
</dbReference>
<dbReference type="AlphaFoldDB" id="A0AAY4C6T9"/>
<dbReference type="InterPro" id="IPR039361">
    <property type="entry name" value="Cyclin"/>
</dbReference>
<feature type="compositionally biased region" description="Basic and acidic residues" evidence="5">
    <location>
        <begin position="19"/>
        <end position="29"/>
    </location>
</feature>
<keyword evidence="9" id="KW-1185">Reference proteome</keyword>